<accession>A0A915IW74</accession>
<keyword evidence="1" id="KW-1133">Transmembrane helix</keyword>
<keyword evidence="1" id="KW-0472">Membrane</keyword>
<evidence type="ECO:0000256" key="1">
    <source>
        <dbReference type="SAM" id="Phobius"/>
    </source>
</evidence>
<protein>
    <submittedName>
        <fullName evidence="3">Uncharacterized protein</fullName>
    </submittedName>
</protein>
<keyword evidence="1" id="KW-0812">Transmembrane</keyword>
<dbReference type="Proteomes" id="UP000887565">
    <property type="component" value="Unplaced"/>
</dbReference>
<name>A0A915IW74_ROMCU</name>
<reference evidence="3" key="1">
    <citation type="submission" date="2022-11" db="UniProtKB">
        <authorList>
            <consortium name="WormBaseParasite"/>
        </authorList>
    </citation>
    <scope>IDENTIFICATION</scope>
</reference>
<dbReference type="AlphaFoldDB" id="A0A915IW74"/>
<keyword evidence="2" id="KW-1185">Reference proteome</keyword>
<organism evidence="2 3">
    <name type="scientific">Romanomermis culicivorax</name>
    <name type="common">Nematode worm</name>
    <dbReference type="NCBI Taxonomy" id="13658"/>
    <lineage>
        <taxon>Eukaryota</taxon>
        <taxon>Metazoa</taxon>
        <taxon>Ecdysozoa</taxon>
        <taxon>Nematoda</taxon>
        <taxon>Enoplea</taxon>
        <taxon>Dorylaimia</taxon>
        <taxon>Mermithida</taxon>
        <taxon>Mermithoidea</taxon>
        <taxon>Mermithidae</taxon>
        <taxon>Romanomermis</taxon>
    </lineage>
</organism>
<dbReference type="WBParaSite" id="nRc.2.0.1.t17655-RA">
    <property type="protein sequence ID" value="nRc.2.0.1.t17655-RA"/>
    <property type="gene ID" value="nRc.2.0.1.g17655"/>
</dbReference>
<feature type="transmembrane region" description="Helical" evidence="1">
    <location>
        <begin position="77"/>
        <end position="100"/>
    </location>
</feature>
<proteinExistence type="predicted"/>
<sequence length="126" mass="13924">MAMHIPMVKDKGLCVQKSYKLIIFKKLNSLTREMHHHLKAHEKDCNSSGIFPRVGTLSVTVVVDLPAAKPLLDCGNLAAIAELIAFGIFLSASSLAANFFSNSSICLRKASHSFTISVMTLWYWND</sequence>
<evidence type="ECO:0000313" key="3">
    <source>
        <dbReference type="WBParaSite" id="nRc.2.0.1.t17655-RA"/>
    </source>
</evidence>
<evidence type="ECO:0000313" key="2">
    <source>
        <dbReference type="Proteomes" id="UP000887565"/>
    </source>
</evidence>